<sequence length="164" mass="18601">MRVRVLTTGGTIEGFEYTDEKFKNKRTASIKEMLESLGLKSSYSITKLFAKDSRFITDRDRTVLADEIKHCAEDKIIITHGTESMVETATFIGKLNIKKTIVFVGSFISGLEAKSDAISNLSFSFSEVLKLEPGTYIAFHDTIFNWDNVKKNREAKRFETLINN</sequence>
<dbReference type="InterPro" id="IPR036152">
    <property type="entry name" value="Asp/glu_Ase-like_sf"/>
</dbReference>
<dbReference type="PRINTS" id="PR00139">
    <property type="entry name" value="ASNGLNASE"/>
</dbReference>
<dbReference type="InterPro" id="IPR027474">
    <property type="entry name" value="L-asparaginase_N"/>
</dbReference>
<evidence type="ECO:0000313" key="3">
    <source>
        <dbReference type="EMBL" id="OSY87598.1"/>
    </source>
</evidence>
<reference evidence="3 4" key="1">
    <citation type="submission" date="2015-03" db="EMBL/GenBank/DDBJ databases">
        <title>Genome sequence of Tenacibaculum sp. S2-2, isolated from intestinal microbiota of sea cucumber, Apostichopus japonicas.</title>
        <authorList>
            <person name="Shao Z."/>
            <person name="Wang L."/>
            <person name="Li X."/>
        </authorList>
    </citation>
    <scope>NUCLEOTIDE SEQUENCE [LARGE SCALE GENOMIC DNA]</scope>
    <source>
        <strain evidence="3 4">S2-2</strain>
    </source>
</reference>
<dbReference type="InParanoid" id="A0A1Y2PD37"/>
<feature type="domain" description="L-asparaginase N-terminal" evidence="2">
    <location>
        <begin position="2"/>
        <end position="153"/>
    </location>
</feature>
<comment type="caution">
    <text evidence="3">The sequence shown here is derived from an EMBL/GenBank/DDBJ whole genome shotgun (WGS) entry which is preliminary data.</text>
</comment>
<dbReference type="InterPro" id="IPR006034">
    <property type="entry name" value="Asparaginase/glutaminase-like"/>
</dbReference>
<dbReference type="Pfam" id="PF00710">
    <property type="entry name" value="Asparaginase"/>
    <property type="match status" value="1"/>
</dbReference>
<gene>
    <name evidence="3" type="ORF">WH52_10815</name>
</gene>
<evidence type="ECO:0000259" key="2">
    <source>
        <dbReference type="Pfam" id="PF00710"/>
    </source>
</evidence>
<dbReference type="SUPFAM" id="SSF53774">
    <property type="entry name" value="Glutaminase/Asparaginase"/>
    <property type="match status" value="1"/>
</dbReference>
<protein>
    <recommendedName>
        <fullName evidence="2">L-asparaginase N-terminal domain-containing protein</fullName>
    </recommendedName>
</protein>
<proteinExistence type="predicted"/>
<dbReference type="Gene3D" id="3.40.50.1170">
    <property type="entry name" value="L-asparaginase, N-terminal domain"/>
    <property type="match status" value="1"/>
</dbReference>
<dbReference type="InterPro" id="IPR037152">
    <property type="entry name" value="L-asparaginase_N_sf"/>
</dbReference>
<dbReference type="AlphaFoldDB" id="A0A1Y2PD37"/>
<evidence type="ECO:0000256" key="1">
    <source>
        <dbReference type="PIRSR" id="PIRSR001220-1"/>
    </source>
</evidence>
<dbReference type="EMBL" id="LAPZ01000009">
    <property type="protein sequence ID" value="OSY87598.1"/>
    <property type="molecule type" value="Genomic_DNA"/>
</dbReference>
<dbReference type="PIRSF" id="PIRSF001220">
    <property type="entry name" value="L-ASNase_gatD"/>
    <property type="match status" value="1"/>
</dbReference>
<keyword evidence="4" id="KW-1185">Reference proteome</keyword>
<dbReference type="Proteomes" id="UP000194221">
    <property type="component" value="Unassembled WGS sequence"/>
</dbReference>
<name>A0A1Y2PD37_9FLAO</name>
<dbReference type="STRING" id="1635173.WH52_10815"/>
<organism evidence="3 4">
    <name type="scientific">Tenacibaculum holothuriorum</name>
    <dbReference type="NCBI Taxonomy" id="1635173"/>
    <lineage>
        <taxon>Bacteria</taxon>
        <taxon>Pseudomonadati</taxon>
        <taxon>Bacteroidota</taxon>
        <taxon>Flavobacteriia</taxon>
        <taxon>Flavobacteriales</taxon>
        <taxon>Flavobacteriaceae</taxon>
        <taxon>Tenacibaculum</taxon>
    </lineage>
</organism>
<accession>A0A1Y2PD37</accession>
<feature type="active site" description="O-isoaspartyl threonine intermediate" evidence="1">
    <location>
        <position position="11"/>
    </location>
</feature>
<evidence type="ECO:0000313" key="4">
    <source>
        <dbReference type="Proteomes" id="UP000194221"/>
    </source>
</evidence>
<dbReference type="PIRSF" id="PIRSF500176">
    <property type="entry name" value="L_ASNase"/>
    <property type="match status" value="1"/>
</dbReference>